<feature type="region of interest" description="Disordered" evidence="1">
    <location>
        <begin position="247"/>
        <end position="289"/>
    </location>
</feature>
<dbReference type="PANTHER" id="PTHR38831:SF1">
    <property type="entry name" value="TYPE II SECRETION SYSTEM PROTEIN K-RELATED"/>
    <property type="match status" value="1"/>
</dbReference>
<name>A0A1U9NNW6_9BACT</name>
<feature type="compositionally biased region" description="Polar residues" evidence="1">
    <location>
        <begin position="259"/>
        <end position="268"/>
    </location>
</feature>
<dbReference type="SUPFAM" id="SSF160975">
    <property type="entry name" value="AF1531-like"/>
    <property type="match status" value="1"/>
</dbReference>
<dbReference type="PANTHER" id="PTHR38831">
    <property type="entry name" value="TYPE II SECRETION SYSTEM PROTEIN K"/>
    <property type="match status" value="1"/>
</dbReference>
<dbReference type="Pfam" id="PF03934">
    <property type="entry name" value="T2SSK"/>
    <property type="match status" value="1"/>
</dbReference>
<evidence type="ECO:0000256" key="1">
    <source>
        <dbReference type="SAM" id="MobiDB-lite"/>
    </source>
</evidence>
<reference evidence="4" key="1">
    <citation type="submission" date="2017-02" db="EMBL/GenBank/DDBJ databases">
        <title>Comparative genomics and description of representatives of a novel lineage of planctomycetes thriving in anoxic sediments.</title>
        <authorList>
            <person name="Spring S."/>
            <person name="Bunk B."/>
            <person name="Sproer C."/>
        </authorList>
    </citation>
    <scope>NUCLEOTIDE SEQUENCE [LARGE SCALE GENOMIC DNA]</scope>
    <source>
        <strain evidence="4">ST-NAGAB-D1</strain>
    </source>
</reference>
<organism evidence="3 4">
    <name type="scientific">Anaerohalosphaera lusitana</name>
    <dbReference type="NCBI Taxonomy" id="1936003"/>
    <lineage>
        <taxon>Bacteria</taxon>
        <taxon>Pseudomonadati</taxon>
        <taxon>Planctomycetota</taxon>
        <taxon>Phycisphaerae</taxon>
        <taxon>Sedimentisphaerales</taxon>
        <taxon>Anaerohalosphaeraceae</taxon>
        <taxon>Anaerohalosphaera</taxon>
    </lineage>
</organism>
<accession>A0A1U9NNW6</accession>
<proteinExistence type="predicted"/>
<dbReference type="AlphaFoldDB" id="A0A1U9NNW6"/>
<feature type="compositionally biased region" description="Basic residues" evidence="1">
    <location>
        <begin position="271"/>
        <end position="288"/>
    </location>
</feature>
<evidence type="ECO:0000259" key="2">
    <source>
        <dbReference type="Pfam" id="PF03934"/>
    </source>
</evidence>
<sequence length="437" mass="49866">MNRSALIKSNPRQKGAALILVLLVLVLASTAVYTIGSRMSTHRHREQYVIDYQNARYAADSAMKYALATVGEMDFELRQSEYATEFWDFSDLFQLNEEEYKQLQLYLAANPELMFDKSDIYKKGTKLNDLKKSGEFKTIDEFFERADYDNPAVDPNTVTVPGPYGPEWPYVTDPMEIEIGDATVKIEIEDENAKMPIMWPTIKDEEYRRQAKDSFDIFCGYMGLSWEDVDLLEKQLDTVAEYKEFKPSTKPTATEKPVKQTSRPSQPNARDRRRNTANRSRTVTRRRSATADAGDFARLLHGSIVDLEKLAEPIDNTGDRYVAPLKYLAVWGSQKVNINTAPRHVLEAAFAFGGSPAEVTEAVIQERKQQPFKDIEDFETRMYGFSDIIRRTKPFITTQSKFFSIKVTAERGNARTVSVATVVKDDKKVSTVAQYSY</sequence>
<evidence type="ECO:0000313" key="4">
    <source>
        <dbReference type="Proteomes" id="UP000189674"/>
    </source>
</evidence>
<keyword evidence="4" id="KW-1185">Reference proteome</keyword>
<gene>
    <name evidence="3" type="ORF">STSP2_02836</name>
</gene>
<evidence type="ECO:0000313" key="3">
    <source>
        <dbReference type="EMBL" id="AQT69642.1"/>
    </source>
</evidence>
<dbReference type="Proteomes" id="UP000189674">
    <property type="component" value="Chromosome"/>
</dbReference>
<dbReference type="OrthoDB" id="280771at2"/>
<dbReference type="InterPro" id="IPR049179">
    <property type="entry name" value="T2SSK_SAM-like_2nd"/>
</dbReference>
<dbReference type="InterPro" id="IPR005628">
    <property type="entry name" value="GspK"/>
</dbReference>
<dbReference type="KEGG" id="alus:STSP2_02836"/>
<dbReference type="STRING" id="1936003.STSP2_02836"/>
<dbReference type="RefSeq" id="WP_146663311.1">
    <property type="nucleotide sequence ID" value="NZ_CP019791.1"/>
</dbReference>
<protein>
    <submittedName>
        <fullName evidence="3">Type II secretory pathway, component PulK</fullName>
    </submittedName>
</protein>
<dbReference type="GO" id="GO:0009306">
    <property type="term" value="P:protein secretion"/>
    <property type="evidence" value="ECO:0007669"/>
    <property type="project" value="InterPro"/>
</dbReference>
<dbReference type="GO" id="GO:0016020">
    <property type="term" value="C:membrane"/>
    <property type="evidence" value="ECO:0007669"/>
    <property type="project" value="InterPro"/>
</dbReference>
<feature type="domain" description="T2SS protein K second SAM-like" evidence="2">
    <location>
        <begin position="336"/>
        <end position="381"/>
    </location>
</feature>
<dbReference type="EMBL" id="CP019791">
    <property type="protein sequence ID" value="AQT69642.1"/>
    <property type="molecule type" value="Genomic_DNA"/>
</dbReference>